<evidence type="ECO:0000313" key="4">
    <source>
        <dbReference type="Proteomes" id="UP000316093"/>
    </source>
</evidence>
<dbReference type="GO" id="GO:0005829">
    <property type="term" value="C:cytosol"/>
    <property type="evidence" value="ECO:0007669"/>
    <property type="project" value="TreeGrafter"/>
</dbReference>
<dbReference type="Proteomes" id="UP000316093">
    <property type="component" value="Chromosome"/>
</dbReference>
<dbReference type="KEGG" id="lpy:FIV34_20120"/>
<evidence type="ECO:0000259" key="2">
    <source>
        <dbReference type="PROSITE" id="PS50943"/>
    </source>
</evidence>
<dbReference type="GO" id="GO:0003700">
    <property type="term" value="F:DNA-binding transcription factor activity"/>
    <property type="evidence" value="ECO:0007669"/>
    <property type="project" value="TreeGrafter"/>
</dbReference>
<evidence type="ECO:0000313" key="3">
    <source>
        <dbReference type="EMBL" id="QDE41337.1"/>
    </source>
</evidence>
<dbReference type="GO" id="GO:0003677">
    <property type="term" value="F:DNA binding"/>
    <property type="evidence" value="ECO:0007669"/>
    <property type="project" value="UniProtKB-KW"/>
</dbReference>
<accession>A0A4Y5Z803</accession>
<keyword evidence="4" id="KW-1185">Reference proteome</keyword>
<keyword evidence="1" id="KW-0238">DNA-binding</keyword>
<organism evidence="3 4">
    <name type="scientific">Luteibacter pinisoli</name>
    <dbReference type="NCBI Taxonomy" id="2589080"/>
    <lineage>
        <taxon>Bacteria</taxon>
        <taxon>Pseudomonadati</taxon>
        <taxon>Pseudomonadota</taxon>
        <taxon>Gammaproteobacteria</taxon>
        <taxon>Lysobacterales</taxon>
        <taxon>Rhodanobacteraceae</taxon>
        <taxon>Luteibacter</taxon>
    </lineage>
</organism>
<dbReference type="EMBL" id="CP041046">
    <property type="protein sequence ID" value="QDE41337.1"/>
    <property type="molecule type" value="Genomic_DNA"/>
</dbReference>
<dbReference type="InterPro" id="IPR001387">
    <property type="entry name" value="Cro/C1-type_HTH"/>
</dbReference>
<dbReference type="PANTHER" id="PTHR46797">
    <property type="entry name" value="HTH-TYPE TRANSCRIPTIONAL REGULATOR"/>
    <property type="match status" value="1"/>
</dbReference>
<dbReference type="SUPFAM" id="SSF47413">
    <property type="entry name" value="lambda repressor-like DNA-binding domains"/>
    <property type="match status" value="1"/>
</dbReference>
<proteinExistence type="predicted"/>
<dbReference type="Pfam" id="PF01381">
    <property type="entry name" value="HTH_3"/>
    <property type="match status" value="1"/>
</dbReference>
<dbReference type="InterPro" id="IPR050807">
    <property type="entry name" value="TransReg_Diox_bact_type"/>
</dbReference>
<reference evidence="3 4" key="1">
    <citation type="submission" date="2019-06" db="EMBL/GenBank/DDBJ databases">
        <title>A complete genome sequence for Luteibacter pinisoli MAH-14.</title>
        <authorList>
            <person name="Baltrus D.A."/>
        </authorList>
    </citation>
    <scope>NUCLEOTIDE SEQUENCE [LARGE SCALE GENOMIC DNA]</scope>
    <source>
        <strain evidence="3 4">MAH-14</strain>
    </source>
</reference>
<dbReference type="SMART" id="SM00530">
    <property type="entry name" value="HTH_XRE"/>
    <property type="match status" value="1"/>
</dbReference>
<dbReference type="InterPro" id="IPR010982">
    <property type="entry name" value="Lambda_DNA-bd_dom_sf"/>
</dbReference>
<dbReference type="RefSeq" id="WP_139985259.1">
    <property type="nucleotide sequence ID" value="NZ_CP041046.1"/>
</dbReference>
<dbReference type="OrthoDB" id="3249147at2"/>
<gene>
    <name evidence="3" type="ORF">FIV34_20120</name>
</gene>
<evidence type="ECO:0000256" key="1">
    <source>
        <dbReference type="ARBA" id="ARBA00023125"/>
    </source>
</evidence>
<dbReference type="PROSITE" id="PS50943">
    <property type="entry name" value="HTH_CROC1"/>
    <property type="match status" value="1"/>
</dbReference>
<name>A0A4Y5Z803_9GAMM</name>
<feature type="domain" description="HTH cro/C1-type" evidence="2">
    <location>
        <begin position="32"/>
        <end position="87"/>
    </location>
</feature>
<dbReference type="CDD" id="cd00093">
    <property type="entry name" value="HTH_XRE"/>
    <property type="match status" value="1"/>
</dbReference>
<dbReference type="PANTHER" id="PTHR46797:SF1">
    <property type="entry name" value="METHYLPHOSPHONATE SYNTHASE"/>
    <property type="match status" value="1"/>
</dbReference>
<dbReference type="Gene3D" id="1.10.260.40">
    <property type="entry name" value="lambda repressor-like DNA-binding domains"/>
    <property type="match status" value="1"/>
</dbReference>
<sequence>MVRGNSGSDQDRNFSYVAEGETATANALAARIRQLRKAHGKSLQEIADALGMSKSHVHQLERGTSANPSFSALRALSAYFGVSIGFLVGEVEGDNNDNEEARLLARWFSEAAPRDRGAVMALLRYQRSSAVR</sequence>
<dbReference type="AlphaFoldDB" id="A0A4Y5Z803"/>
<protein>
    <submittedName>
        <fullName evidence="3">Helix-turn-helix transcriptional regulator</fullName>
    </submittedName>
</protein>